<organism evidence="2 3">
    <name type="scientific">Oribacterium sinus</name>
    <dbReference type="NCBI Taxonomy" id="237576"/>
    <lineage>
        <taxon>Bacteria</taxon>
        <taxon>Bacillati</taxon>
        <taxon>Bacillota</taxon>
        <taxon>Clostridia</taxon>
        <taxon>Lachnospirales</taxon>
        <taxon>Lachnospiraceae</taxon>
        <taxon>Oribacterium</taxon>
    </lineage>
</organism>
<evidence type="ECO:0000313" key="2">
    <source>
        <dbReference type="EMBL" id="MBF1305659.1"/>
    </source>
</evidence>
<proteinExistence type="predicted"/>
<keyword evidence="1" id="KW-0812">Transmembrane</keyword>
<keyword evidence="1" id="KW-1133">Transmembrane helix</keyword>
<evidence type="ECO:0000313" key="3">
    <source>
        <dbReference type="Proteomes" id="UP000780721"/>
    </source>
</evidence>
<dbReference type="EMBL" id="JABZRB010000225">
    <property type="protein sequence ID" value="MBF1305659.1"/>
    <property type="molecule type" value="Genomic_DNA"/>
</dbReference>
<sequence length="82" mass="9908">MITVVEQIKYRFHYGFLNSAVLSLYFYLAKRRTVKIINERDRRSIGMQESYFEPVGISELSGVKDCENIKWKRQMQYRHERG</sequence>
<keyword evidence="1" id="KW-0472">Membrane</keyword>
<dbReference type="AlphaFoldDB" id="A0A930E1G0"/>
<accession>A0A930E1G0</accession>
<gene>
    <name evidence="2" type="ORF">HXM91_07410</name>
</gene>
<reference evidence="2" key="1">
    <citation type="submission" date="2020-04" db="EMBL/GenBank/DDBJ databases">
        <title>Deep metagenomics examines the oral microbiome during advanced dental caries in children, revealing novel taxa and co-occurrences with host molecules.</title>
        <authorList>
            <person name="Baker J.L."/>
            <person name="Morton J.T."/>
            <person name="Dinis M."/>
            <person name="Alvarez R."/>
            <person name="Tran N.C."/>
            <person name="Knight R."/>
            <person name="Edlund A."/>
        </authorList>
    </citation>
    <scope>NUCLEOTIDE SEQUENCE</scope>
    <source>
        <strain evidence="2">JCVI_48_bin.5</strain>
    </source>
</reference>
<name>A0A930E1G0_9FIRM</name>
<comment type="caution">
    <text evidence="2">The sequence shown here is derived from an EMBL/GenBank/DDBJ whole genome shotgun (WGS) entry which is preliminary data.</text>
</comment>
<protein>
    <submittedName>
        <fullName evidence="2">Uncharacterized protein</fullName>
    </submittedName>
</protein>
<evidence type="ECO:0000256" key="1">
    <source>
        <dbReference type="SAM" id="Phobius"/>
    </source>
</evidence>
<feature type="transmembrane region" description="Helical" evidence="1">
    <location>
        <begin position="12"/>
        <end position="29"/>
    </location>
</feature>
<dbReference type="Proteomes" id="UP000780721">
    <property type="component" value="Unassembled WGS sequence"/>
</dbReference>